<dbReference type="Gene3D" id="3.30.450.20">
    <property type="entry name" value="PAS domain"/>
    <property type="match status" value="1"/>
</dbReference>
<dbReference type="AlphaFoldDB" id="A0A0E3SI39"/>
<dbReference type="GO" id="GO:0016301">
    <property type="term" value="F:kinase activity"/>
    <property type="evidence" value="ECO:0007669"/>
    <property type="project" value="UniProtKB-KW"/>
</dbReference>
<dbReference type="KEGG" id="mbak:MSBR3_0338"/>
<dbReference type="HOGENOM" id="CLU_2678870_0_0_2"/>
<gene>
    <name evidence="2" type="ORF">MSBR3_0338</name>
</gene>
<dbReference type="STRING" id="1434107.MSBR3_0338"/>
<protein>
    <submittedName>
        <fullName evidence="2">Sensory transduction histidine kinase</fullName>
    </submittedName>
</protein>
<dbReference type="PROSITE" id="PS50113">
    <property type="entry name" value="PAC"/>
    <property type="match status" value="1"/>
</dbReference>
<reference evidence="2" key="1">
    <citation type="submission" date="2014-07" db="EMBL/GenBank/DDBJ databases">
        <title>Methanogenic archaea and the global carbon cycle.</title>
        <authorList>
            <person name="Henriksen J.R."/>
            <person name="Luke J."/>
            <person name="Reinhart S."/>
            <person name="Benedict M.N."/>
            <person name="Youngblut N.D."/>
            <person name="Metcalf M.E."/>
            <person name="Whitaker R.J."/>
            <person name="Metcalf W.W."/>
        </authorList>
    </citation>
    <scope>NUCLEOTIDE SEQUENCE [LARGE SCALE GENOMIC DNA]</scope>
    <source>
        <strain evidence="2">3</strain>
    </source>
</reference>
<dbReference type="SUPFAM" id="SSF55785">
    <property type="entry name" value="PYP-like sensor domain (PAS domain)"/>
    <property type="match status" value="1"/>
</dbReference>
<sequence length="74" mass="8363">MNLSVKKKSGDYAYLEENGTYILDSRGSISRITGVVKDITEQKLASKNLQKSEERYRTAAEQTGQLVFDQARYA</sequence>
<dbReference type="Proteomes" id="UP000033066">
    <property type="component" value="Chromosome"/>
</dbReference>
<accession>A0A0E3SI39</accession>
<dbReference type="InterPro" id="IPR000700">
    <property type="entry name" value="PAS-assoc_C"/>
</dbReference>
<organism evidence="2 3">
    <name type="scientific">Methanosarcina barkeri 3</name>
    <dbReference type="NCBI Taxonomy" id="1434107"/>
    <lineage>
        <taxon>Archaea</taxon>
        <taxon>Methanobacteriati</taxon>
        <taxon>Methanobacteriota</taxon>
        <taxon>Stenosarchaea group</taxon>
        <taxon>Methanomicrobia</taxon>
        <taxon>Methanosarcinales</taxon>
        <taxon>Methanosarcinaceae</taxon>
        <taxon>Methanosarcina</taxon>
    </lineage>
</organism>
<dbReference type="PATRIC" id="fig|1434107.4.peg.446"/>
<feature type="domain" description="PAC" evidence="1">
    <location>
        <begin position="1"/>
        <end position="51"/>
    </location>
</feature>
<keyword evidence="3" id="KW-1185">Reference proteome</keyword>
<dbReference type="EMBL" id="CP009517">
    <property type="protein sequence ID" value="AKB80916.1"/>
    <property type="molecule type" value="Genomic_DNA"/>
</dbReference>
<keyword evidence="2" id="KW-0808">Transferase</keyword>
<name>A0A0E3SI39_METBA</name>
<evidence type="ECO:0000313" key="3">
    <source>
        <dbReference type="Proteomes" id="UP000033066"/>
    </source>
</evidence>
<keyword evidence="2" id="KW-0418">Kinase</keyword>
<evidence type="ECO:0000259" key="1">
    <source>
        <dbReference type="PROSITE" id="PS50113"/>
    </source>
</evidence>
<evidence type="ECO:0000313" key="2">
    <source>
        <dbReference type="EMBL" id="AKB80916.1"/>
    </source>
</evidence>
<dbReference type="InterPro" id="IPR035965">
    <property type="entry name" value="PAS-like_dom_sf"/>
</dbReference>
<proteinExistence type="predicted"/>